<dbReference type="EMBL" id="SAWY01000041">
    <property type="protein sequence ID" value="TPH12071.1"/>
    <property type="molecule type" value="Genomic_DNA"/>
</dbReference>
<dbReference type="OrthoDB" id="6294906at2"/>
<gene>
    <name evidence="1" type="ORF">EPA86_17055</name>
</gene>
<keyword evidence="2" id="KW-1185">Reference proteome</keyword>
<accession>A0A502KQ16</accession>
<comment type="caution">
    <text evidence="1">The sequence shown here is derived from an EMBL/GenBank/DDBJ whole genome shotgun (WGS) entry which is preliminary data.</text>
</comment>
<proteinExistence type="predicted"/>
<evidence type="ECO:0008006" key="3">
    <source>
        <dbReference type="Google" id="ProtNLM"/>
    </source>
</evidence>
<organism evidence="1 2">
    <name type="scientific">Litorilituus lipolyticus</name>
    <dbReference type="NCBI Taxonomy" id="2491017"/>
    <lineage>
        <taxon>Bacteria</taxon>
        <taxon>Pseudomonadati</taxon>
        <taxon>Pseudomonadota</taxon>
        <taxon>Gammaproteobacteria</taxon>
        <taxon>Alteromonadales</taxon>
        <taxon>Colwelliaceae</taxon>
        <taxon>Litorilituus</taxon>
    </lineage>
</organism>
<dbReference type="Proteomes" id="UP000315303">
    <property type="component" value="Unassembled WGS sequence"/>
</dbReference>
<dbReference type="RefSeq" id="WP_140605602.1">
    <property type="nucleotide sequence ID" value="NZ_SAWY01000041.1"/>
</dbReference>
<protein>
    <recommendedName>
        <fullName evidence="3">DUF2946 domain-containing protein</fullName>
    </recommendedName>
</protein>
<sequence>MFRFFVWFKIVMITVLLGQHSFTISRAIAFEKHSYKPAYIHMMQPNGDEHQLVTNTSLPPHPEQSMNAPLNEAEDEHGKCHVGDCLCCGCGFCGNILSIAYLAKTLVASGEKVHPELLIQLKAFTNSGIHLLPYRPPIIG</sequence>
<reference evidence="1 2" key="1">
    <citation type="submission" date="2019-01" db="EMBL/GenBank/DDBJ databases">
        <title>Litorilituus lipolytica sp. nov., isolated from intertidal sand of the Yellow Sea in China.</title>
        <authorList>
            <person name="Liu A."/>
        </authorList>
    </citation>
    <scope>NUCLEOTIDE SEQUENCE [LARGE SCALE GENOMIC DNA]</scope>
    <source>
        <strain evidence="1 2">RZ04</strain>
    </source>
</reference>
<evidence type="ECO:0000313" key="2">
    <source>
        <dbReference type="Proteomes" id="UP000315303"/>
    </source>
</evidence>
<evidence type="ECO:0000313" key="1">
    <source>
        <dbReference type="EMBL" id="TPH12071.1"/>
    </source>
</evidence>
<name>A0A502KQ16_9GAMM</name>
<dbReference type="AlphaFoldDB" id="A0A502KQ16"/>